<keyword evidence="3" id="KW-1185">Reference proteome</keyword>
<feature type="region of interest" description="Disordered" evidence="1">
    <location>
        <begin position="40"/>
        <end position="76"/>
    </location>
</feature>
<dbReference type="PANTHER" id="PTHR37012">
    <property type="entry name" value="B-ZIP TRANSCRIPTION FACTOR (EUROFUNG)-RELATED"/>
    <property type="match status" value="1"/>
</dbReference>
<feature type="region of interest" description="Disordered" evidence="1">
    <location>
        <begin position="141"/>
        <end position="175"/>
    </location>
</feature>
<reference evidence="2" key="2">
    <citation type="journal article" date="2016" name="Fungal Biol.">
        <title>Ochratoxin A production by Penicillium thymicola.</title>
        <authorList>
            <person name="Nguyen H.D.T."/>
            <person name="McMullin D.R."/>
            <person name="Ponomareva E."/>
            <person name="Riley R."/>
            <person name="Pomraning K.R."/>
            <person name="Baker S.E."/>
            <person name="Seifert K.A."/>
        </authorList>
    </citation>
    <scope>NUCLEOTIDE SEQUENCE</scope>
    <source>
        <strain evidence="2">DAOM 180753</strain>
    </source>
</reference>
<evidence type="ECO:0000313" key="2">
    <source>
        <dbReference type="EMBL" id="KAJ9485538.1"/>
    </source>
</evidence>
<dbReference type="Proteomes" id="UP001227192">
    <property type="component" value="Unassembled WGS sequence"/>
</dbReference>
<comment type="caution">
    <text evidence="2">The sequence shown here is derived from an EMBL/GenBank/DDBJ whole genome shotgun (WGS) entry which is preliminary data.</text>
</comment>
<evidence type="ECO:0000313" key="3">
    <source>
        <dbReference type="Proteomes" id="UP001227192"/>
    </source>
</evidence>
<dbReference type="AlphaFoldDB" id="A0AAI9TEX1"/>
<evidence type="ECO:0000256" key="1">
    <source>
        <dbReference type="SAM" id="MobiDB-lite"/>
    </source>
</evidence>
<feature type="compositionally biased region" description="Low complexity" evidence="1">
    <location>
        <begin position="149"/>
        <end position="160"/>
    </location>
</feature>
<proteinExistence type="predicted"/>
<feature type="compositionally biased region" description="Basic and acidic residues" evidence="1">
    <location>
        <begin position="57"/>
        <end position="76"/>
    </location>
</feature>
<gene>
    <name evidence="2" type="ORF">VN97_g7821</name>
</gene>
<protein>
    <submittedName>
        <fullName evidence="2">Uncharacterized protein</fullName>
    </submittedName>
</protein>
<sequence>MTQRYHKPWTALEFNRTMSSISLFDNSNRFLPCGFILPQPMDMDPSPKQPVRRRTSKQLERKRELDKQTQRIKRETDKDRLIQIQADVQKIQRQMDSLQKTMAMILDGMNTLHDTHPSAHLSQSSSVSLPVEMLTPQDGRIAGTREDSSFSSSPSSLTSSPAHGGQAPPKLSGDTDRSLLAVDCSVVSRELKHSPVIIASLPENNDSCASYAQDCVHLVTSALHPSETGAAQTTLNAYRQTRELSNRDPISVDDSKAPTTTIYTHIDTSPPTIFEYRGVALPSCLCQPRVHSSYAVCFEHTVYDAVIKAHVQPQAPPVPLSSSLPDLLFVGEGNNVVSRILFKMLKRDGLCGMDVLLGAYILLYRLLRYRLSPSLETLQDVPEWFRPTEIQNNTPHQIFTDFIPFPQLRNAMVSGSVEYTREEFDIDYGRSVSINWPSSKPLLVRNDSLDVVLNPEFEPHALNYSNWSLNEEFALKYPHMAMMATIR</sequence>
<reference evidence="2" key="1">
    <citation type="submission" date="2015-06" db="EMBL/GenBank/DDBJ databases">
        <authorList>
            <person name="Nguyen H."/>
        </authorList>
    </citation>
    <scope>NUCLEOTIDE SEQUENCE</scope>
    <source>
        <strain evidence="2">DAOM 180753</strain>
    </source>
</reference>
<dbReference type="Pfam" id="PF11905">
    <property type="entry name" value="DUF3425"/>
    <property type="match status" value="1"/>
</dbReference>
<dbReference type="InterPro" id="IPR021833">
    <property type="entry name" value="DUF3425"/>
</dbReference>
<dbReference type="PANTHER" id="PTHR37012:SF2">
    <property type="entry name" value="BZIP DOMAIN-CONTAINING PROTEIN-RELATED"/>
    <property type="match status" value="1"/>
</dbReference>
<name>A0AAI9TEX1_PENTH</name>
<accession>A0AAI9TEX1</accession>
<organism evidence="2 3">
    <name type="scientific">Penicillium thymicola</name>
    <dbReference type="NCBI Taxonomy" id="293382"/>
    <lineage>
        <taxon>Eukaryota</taxon>
        <taxon>Fungi</taxon>
        <taxon>Dikarya</taxon>
        <taxon>Ascomycota</taxon>
        <taxon>Pezizomycotina</taxon>
        <taxon>Eurotiomycetes</taxon>
        <taxon>Eurotiomycetidae</taxon>
        <taxon>Eurotiales</taxon>
        <taxon>Aspergillaceae</taxon>
        <taxon>Penicillium</taxon>
    </lineage>
</organism>
<dbReference type="EMBL" id="LACB01000261">
    <property type="protein sequence ID" value="KAJ9485538.1"/>
    <property type="molecule type" value="Genomic_DNA"/>
</dbReference>